<dbReference type="InterPro" id="IPR008780">
    <property type="entry name" value="Plasmodium_Vir"/>
</dbReference>
<accession>K6V026</accession>
<proteinExistence type="predicted"/>
<dbReference type="GeneID" id="14696161"/>
<dbReference type="RefSeq" id="XP_004227837.1">
    <property type="nucleotide sequence ID" value="XM_004227789.1"/>
</dbReference>
<feature type="non-terminal residue" evidence="1">
    <location>
        <position position="1"/>
    </location>
</feature>
<gene>
    <name evidence="1" type="ORF">PCYB_003680</name>
</gene>
<protein>
    <submittedName>
        <fullName evidence="1">CYIR protein</fullName>
    </submittedName>
</protein>
<evidence type="ECO:0000313" key="1">
    <source>
        <dbReference type="EMBL" id="GAB69619.1"/>
    </source>
</evidence>
<evidence type="ECO:0000313" key="2">
    <source>
        <dbReference type="Proteomes" id="UP000006319"/>
    </source>
</evidence>
<dbReference type="VEuPathDB" id="PlasmoDB:PCYB_003680"/>
<reference evidence="1 2" key="1">
    <citation type="journal article" date="2012" name="Nat. Genet.">
        <title>Plasmodium cynomolgi genome sequences provide insight into Plasmodium vivax and the monkey malaria clade.</title>
        <authorList>
            <person name="Tachibana S."/>
            <person name="Sullivan S.A."/>
            <person name="Kawai S."/>
            <person name="Nakamura S."/>
            <person name="Kim H.R."/>
            <person name="Goto N."/>
            <person name="Arisue N."/>
            <person name="Palacpac N.M.Q."/>
            <person name="Honma H."/>
            <person name="Yagi M."/>
            <person name="Tougan T."/>
            <person name="Katakai Y."/>
            <person name="Kaneko O."/>
            <person name="Mita T."/>
            <person name="Kita K."/>
            <person name="Yasutomi Y."/>
            <person name="Sutton P.L."/>
            <person name="Shakhbatyan R."/>
            <person name="Horii T."/>
            <person name="Yasunaga T."/>
            <person name="Barnwell J.W."/>
            <person name="Escalante A.A."/>
            <person name="Carlton J.M."/>
            <person name="Tanabe K."/>
        </authorList>
    </citation>
    <scope>NUCLEOTIDE SEQUENCE [LARGE SCALE GENOMIC DNA]</scope>
    <source>
        <strain evidence="1 2">B</strain>
    </source>
</reference>
<dbReference type="EMBL" id="DF157445">
    <property type="protein sequence ID" value="GAB69619.1"/>
    <property type="molecule type" value="Genomic_DNA"/>
</dbReference>
<sequence length="100" mass="12155">DEVLEGLPSHNIYKYFNENKNIGNNYDKDCEIKINDKTEYPEFKEICKNFAKKLEDILRNVHGKETINYCMLLKYWVYEQIKKVVNLIKRSLKYLFLRKN</sequence>
<name>K6V026_PLACD</name>
<keyword evidence="2" id="KW-1185">Reference proteome</keyword>
<dbReference type="Pfam" id="PF05795">
    <property type="entry name" value="Plasmodium_Vir"/>
    <property type="match status" value="1"/>
</dbReference>
<dbReference type="OrthoDB" id="379802at2759"/>
<dbReference type="KEGG" id="pcy:PCYB_003680"/>
<dbReference type="AlphaFoldDB" id="K6V026"/>
<organism evidence="1 2">
    <name type="scientific">Plasmodium cynomolgi (strain B)</name>
    <dbReference type="NCBI Taxonomy" id="1120755"/>
    <lineage>
        <taxon>Eukaryota</taxon>
        <taxon>Sar</taxon>
        <taxon>Alveolata</taxon>
        <taxon>Apicomplexa</taxon>
        <taxon>Aconoidasida</taxon>
        <taxon>Haemosporida</taxon>
        <taxon>Plasmodiidae</taxon>
        <taxon>Plasmodium</taxon>
        <taxon>Plasmodium (Plasmodium)</taxon>
    </lineage>
</organism>
<dbReference type="Proteomes" id="UP000006319">
    <property type="component" value="Unassembled WGS sequence"/>
</dbReference>